<dbReference type="Gene3D" id="2.30.130.110">
    <property type="match status" value="1"/>
</dbReference>
<evidence type="ECO:0000313" key="4">
    <source>
        <dbReference type="Proteomes" id="UP001407405"/>
    </source>
</evidence>
<evidence type="ECO:0000256" key="1">
    <source>
        <dbReference type="ARBA" id="ARBA00023239"/>
    </source>
</evidence>
<dbReference type="EMBL" id="JBCITM010000015">
    <property type="protein sequence ID" value="MEN1761429.1"/>
    <property type="molecule type" value="Genomic_DNA"/>
</dbReference>
<protein>
    <submittedName>
        <fullName evidence="3">UxaA family hydrolase</fullName>
    </submittedName>
</protein>
<dbReference type="GO" id="GO:0016787">
    <property type="term" value="F:hydrolase activity"/>
    <property type="evidence" value="ECO:0007669"/>
    <property type="project" value="UniProtKB-KW"/>
</dbReference>
<organism evidence="3 4">
    <name type="scientific">Anoxynatronum sibiricum</name>
    <dbReference type="NCBI Taxonomy" id="210623"/>
    <lineage>
        <taxon>Bacteria</taxon>
        <taxon>Bacillati</taxon>
        <taxon>Bacillota</taxon>
        <taxon>Clostridia</taxon>
        <taxon>Eubacteriales</taxon>
        <taxon>Clostridiaceae</taxon>
        <taxon>Anoxynatronum</taxon>
    </lineage>
</organism>
<accession>A0ABU9VWE9</accession>
<evidence type="ECO:0000313" key="3">
    <source>
        <dbReference type="EMBL" id="MEN1761429.1"/>
    </source>
</evidence>
<keyword evidence="4" id="KW-1185">Reference proteome</keyword>
<gene>
    <name evidence="3" type="ORF">AAIG11_13130</name>
</gene>
<feature type="domain" description="SAF" evidence="2">
    <location>
        <begin position="42"/>
        <end position="99"/>
    </location>
</feature>
<name>A0ABU9VWE9_9CLOT</name>
<keyword evidence="3" id="KW-0378">Hydrolase</keyword>
<evidence type="ECO:0000259" key="2">
    <source>
        <dbReference type="Pfam" id="PF08666"/>
    </source>
</evidence>
<reference evidence="3 4" key="1">
    <citation type="submission" date="2024-04" db="EMBL/GenBank/DDBJ databases">
        <title>Genome sequencing and metabolic network reconstruction of aminoacids and betaine degradation by Anoxynatronum sibiricum.</title>
        <authorList>
            <person name="Detkova E.N."/>
            <person name="Boltjanskaja Y.V."/>
            <person name="Mardanov A.V."/>
            <person name="Kevbrin V."/>
        </authorList>
    </citation>
    <scope>NUCLEOTIDE SEQUENCE [LARGE SCALE GENOMIC DNA]</scope>
    <source>
        <strain evidence="3 4">Z-7981</strain>
    </source>
</reference>
<dbReference type="RefSeq" id="WP_343186717.1">
    <property type="nucleotide sequence ID" value="NZ_JBCITM010000015.1"/>
</dbReference>
<dbReference type="InterPro" id="IPR013974">
    <property type="entry name" value="SAF"/>
</dbReference>
<dbReference type="CDD" id="cd11613">
    <property type="entry name" value="SAF_AH_GD"/>
    <property type="match status" value="1"/>
</dbReference>
<dbReference type="Proteomes" id="UP001407405">
    <property type="component" value="Unassembled WGS sequence"/>
</dbReference>
<keyword evidence="1" id="KW-0456">Lyase</keyword>
<comment type="caution">
    <text evidence="3">The sequence shown here is derived from an EMBL/GenBank/DDBJ whole genome shotgun (WGS) entry which is preliminary data.</text>
</comment>
<dbReference type="Pfam" id="PF08666">
    <property type="entry name" value="SAF"/>
    <property type="match status" value="1"/>
</dbReference>
<proteinExistence type="predicted"/>
<sequence>MKQPTEAVKEAENLSNSEAFVIDPTDNVATALGEISPGPVPLTGLPPGESISLEAVEVIPPGHKIALSAMSAETPIVKYGVVIGCTTMPVEKGAWVHLHCMRSLYDERSSHLDAHTGAPTDTRYE</sequence>
<dbReference type="InterPro" id="IPR044144">
    <property type="entry name" value="SAF_UxaA/GarD"/>
</dbReference>